<evidence type="ECO:0000313" key="4">
    <source>
        <dbReference type="EMBL" id="TQR10931.1"/>
    </source>
</evidence>
<dbReference type="PANTHER" id="PTHR43540:SF14">
    <property type="entry name" value="ISOCHORISMATASE"/>
    <property type="match status" value="1"/>
</dbReference>
<accession>A0A544T0F1</accession>
<keyword evidence="5" id="KW-1185">Reference proteome</keyword>
<dbReference type="Gene3D" id="3.40.50.850">
    <property type="entry name" value="Isochorismatase-like"/>
    <property type="match status" value="1"/>
</dbReference>
<dbReference type="InterPro" id="IPR000868">
    <property type="entry name" value="Isochorismatase-like_dom"/>
</dbReference>
<name>A0A544T0F1_9BACI</name>
<dbReference type="EMBL" id="VDGG01000033">
    <property type="protein sequence ID" value="TQR10931.1"/>
    <property type="molecule type" value="Genomic_DNA"/>
</dbReference>
<gene>
    <name evidence="4" type="ORF">FG383_14505</name>
</gene>
<comment type="caution">
    <text evidence="4">The sequence shown here is derived from an EMBL/GenBank/DDBJ whole genome shotgun (WGS) entry which is preliminary data.</text>
</comment>
<keyword evidence="2" id="KW-0378">Hydrolase</keyword>
<protein>
    <submittedName>
        <fullName evidence="4">Isochorismatase family protein</fullName>
    </submittedName>
</protein>
<dbReference type="PANTHER" id="PTHR43540">
    <property type="entry name" value="PEROXYUREIDOACRYLATE/UREIDOACRYLATE AMIDOHYDROLASE-RELATED"/>
    <property type="match status" value="1"/>
</dbReference>
<organism evidence="4 5">
    <name type="scientific">Psychrobacillus soli</name>
    <dbReference type="NCBI Taxonomy" id="1543965"/>
    <lineage>
        <taxon>Bacteria</taxon>
        <taxon>Bacillati</taxon>
        <taxon>Bacillota</taxon>
        <taxon>Bacilli</taxon>
        <taxon>Bacillales</taxon>
        <taxon>Bacillaceae</taxon>
        <taxon>Psychrobacillus</taxon>
    </lineage>
</organism>
<dbReference type="OrthoDB" id="9785724at2"/>
<comment type="similarity">
    <text evidence="1">Belongs to the isochorismatase family.</text>
</comment>
<evidence type="ECO:0000313" key="5">
    <source>
        <dbReference type="Proteomes" id="UP000318937"/>
    </source>
</evidence>
<feature type="domain" description="Isochorismatase-like" evidence="3">
    <location>
        <begin position="2"/>
        <end position="41"/>
    </location>
</feature>
<dbReference type="SUPFAM" id="SSF52499">
    <property type="entry name" value="Isochorismatase-like hydrolases"/>
    <property type="match status" value="1"/>
</dbReference>
<dbReference type="InterPro" id="IPR050272">
    <property type="entry name" value="Isochorismatase-like_hydrls"/>
</dbReference>
<dbReference type="InterPro" id="IPR036380">
    <property type="entry name" value="Isochorismatase-like_sf"/>
</dbReference>
<dbReference type="GO" id="GO:0016787">
    <property type="term" value="F:hydrolase activity"/>
    <property type="evidence" value="ECO:0007669"/>
    <property type="project" value="UniProtKB-KW"/>
</dbReference>
<dbReference type="Pfam" id="PF00857">
    <property type="entry name" value="Isochorismatase"/>
    <property type="match status" value="1"/>
</dbReference>
<dbReference type="AlphaFoldDB" id="A0A544T0F1"/>
<evidence type="ECO:0000256" key="2">
    <source>
        <dbReference type="ARBA" id="ARBA00022801"/>
    </source>
</evidence>
<dbReference type="Proteomes" id="UP000318937">
    <property type="component" value="Unassembled WGS sequence"/>
</dbReference>
<sequence>MEHLVIAGIQSEVCVDTTCRRAFSKEYKVTLVSDAHSTWDSKEFLAQQIISLHNDVLRWFADV</sequence>
<evidence type="ECO:0000259" key="3">
    <source>
        <dbReference type="Pfam" id="PF00857"/>
    </source>
</evidence>
<evidence type="ECO:0000256" key="1">
    <source>
        <dbReference type="ARBA" id="ARBA00006336"/>
    </source>
</evidence>
<proteinExistence type="inferred from homology"/>
<reference evidence="4 5" key="1">
    <citation type="submission" date="2019-05" db="EMBL/GenBank/DDBJ databases">
        <title>Psychrobacillus vulpis sp. nov., a new species isolated from feces of a red fox that inhabits in The Tablas de Daimiel Natural Park, Albacete, Spain.</title>
        <authorList>
            <person name="Rodriguez M."/>
            <person name="Reina J.C."/>
            <person name="Bejar V."/>
            <person name="Llamas I."/>
        </authorList>
    </citation>
    <scope>NUCLEOTIDE SEQUENCE [LARGE SCALE GENOMIC DNA]</scope>
    <source>
        <strain evidence="4 5">NHI-2</strain>
    </source>
</reference>